<dbReference type="Pfam" id="PF11159">
    <property type="entry name" value="DUF2939"/>
    <property type="match status" value="1"/>
</dbReference>
<comment type="caution">
    <text evidence="1">The sequence shown here is derived from an EMBL/GenBank/DDBJ whole genome shotgun (WGS) entry which is preliminary data.</text>
</comment>
<dbReference type="EMBL" id="JAUDZE010000003">
    <property type="protein sequence ID" value="MDN0014610.1"/>
    <property type="molecule type" value="Genomic_DNA"/>
</dbReference>
<evidence type="ECO:0000313" key="1">
    <source>
        <dbReference type="EMBL" id="MDN0014610.1"/>
    </source>
</evidence>
<gene>
    <name evidence="1" type="ORF">QTA56_10255</name>
</gene>
<name>A0ABT7WPM2_9GAMM</name>
<organism evidence="1 2">
    <name type="scientific">Acinetobacter thutiue</name>
    <dbReference type="NCBI Taxonomy" id="2998078"/>
    <lineage>
        <taxon>Bacteria</taxon>
        <taxon>Pseudomonadati</taxon>
        <taxon>Pseudomonadota</taxon>
        <taxon>Gammaproteobacteria</taxon>
        <taxon>Moraxellales</taxon>
        <taxon>Moraxellaceae</taxon>
        <taxon>Acinetobacter</taxon>
    </lineage>
</organism>
<sequence length="190" mass="21270">MSKKLQVSIVAIILLAFVYVYASPYLVIDQIRQALKNEDSAALAAYVDFPSVRQGIKDQLNTELVKKFPEHAQASEGGFAAFGALLASSMIDKMVDVMVSPQGVAMLLQGKKLKESLPFQAQLEQSEQQQTQAGEQAKEKLSYHGKYQSFNRFVVEIRHPQKQPPINVILQRQGLSWKVTQIVLPIEQLK</sequence>
<keyword evidence="2" id="KW-1185">Reference proteome</keyword>
<accession>A0ABT7WPM2</accession>
<proteinExistence type="predicted"/>
<dbReference type="Proteomes" id="UP001168524">
    <property type="component" value="Unassembled WGS sequence"/>
</dbReference>
<reference evidence="1" key="1">
    <citation type="submission" date="2023-06" db="EMBL/GenBank/DDBJ databases">
        <title>Two novel species of Acinetobacter isolated from motorbike repairing workshop in Vietnam.</title>
        <authorList>
            <person name="Le N.T.T."/>
        </authorList>
    </citation>
    <scope>NUCLEOTIDE SEQUENCE</scope>
    <source>
        <strain evidence="1">VNH17</strain>
    </source>
</reference>
<dbReference type="InterPro" id="IPR021330">
    <property type="entry name" value="DUF2939"/>
</dbReference>
<dbReference type="RefSeq" id="WP_267980854.1">
    <property type="nucleotide sequence ID" value="NZ_JAPQKF010000003.1"/>
</dbReference>
<evidence type="ECO:0000313" key="2">
    <source>
        <dbReference type="Proteomes" id="UP001168524"/>
    </source>
</evidence>
<protein>
    <submittedName>
        <fullName evidence="1">DUF2939 domain-containing protein</fullName>
    </submittedName>
</protein>